<dbReference type="GO" id="GO:0008688">
    <property type="term" value="F:3-(3-hydroxyphenyl)propionate hydroxylase activity"/>
    <property type="evidence" value="ECO:0007669"/>
    <property type="project" value="TreeGrafter"/>
</dbReference>
<dbReference type="PRINTS" id="PR00420">
    <property type="entry name" value="RNGMNOXGNASE"/>
</dbReference>
<dbReference type="GO" id="GO:0019622">
    <property type="term" value="P:3-(3-hydroxy)phenylpropionate catabolic process"/>
    <property type="evidence" value="ECO:0007669"/>
    <property type="project" value="TreeGrafter"/>
</dbReference>
<dbReference type="InterPro" id="IPR036188">
    <property type="entry name" value="FAD/NAD-bd_sf"/>
</dbReference>
<comment type="caution">
    <text evidence="3">The sequence shown here is derived from an EMBL/GenBank/DDBJ whole genome shotgun (WGS) entry which is preliminary data.</text>
</comment>
<dbReference type="AlphaFoldDB" id="A0A502GDB4"/>
<sequence length="497" mass="53583">MAGGRGVSEETWDVAIVGYGPVGAALANLLGASGLRALVLEREAAAYHLPRAVHFDDEVMRIFQSMGLAEAILPVTHVSPGTRFVDGQGRLLLDWSRSPDVGPQGWNVSYRFHQPDLEAVLRRGAGRWPSVALRSRTEVFALEPGAEAVGLRFEDLSNGRIGRARARYVVGCDGARSLVRRWIGAPMEDLGFHERWLVLDALLRRPRPDLGDHTVQHCDPDRPATYVRGTGDRRRWEISLRPGDDLSALARPEGAWPLLSRWITPEDATIERSAVYTFHSTVARRWREGRLLLAGDAAHQTPPFLGQGMCAGIRDAANLAWKLAQVLRGRVPEALLDSYGSERAPHVEGYIREAVRIGGLINTTAMEAVVPAAVLRGEATARLAPVRPALGPGPAAGWAGPAGRLLSQPRLSDGTLLDDRVGLRFAAVMRAGFAAALPNELLDRLSAHGAVLVADPAPSVGAMLDEAGAQAVLLRPDRHVLGAARDAAEMRALAEAL</sequence>
<dbReference type="Gene3D" id="3.50.50.60">
    <property type="entry name" value="FAD/NAD(P)-binding domain"/>
    <property type="match status" value="1"/>
</dbReference>
<dbReference type="OrthoDB" id="9791689at2"/>
<evidence type="ECO:0000313" key="3">
    <source>
        <dbReference type="EMBL" id="TPG59854.1"/>
    </source>
</evidence>
<dbReference type="PANTHER" id="PTHR43476:SF3">
    <property type="entry name" value="FAD-BINDING MONOOXYGENASE"/>
    <property type="match status" value="1"/>
</dbReference>
<evidence type="ECO:0000313" key="4">
    <source>
        <dbReference type="Proteomes" id="UP000317078"/>
    </source>
</evidence>
<name>A0A502GDB4_9PROT</name>
<dbReference type="NCBIfam" id="NF004829">
    <property type="entry name" value="PRK06183.1-3"/>
    <property type="match status" value="1"/>
</dbReference>
<evidence type="ECO:0000259" key="2">
    <source>
        <dbReference type="Pfam" id="PF01494"/>
    </source>
</evidence>
<dbReference type="Pfam" id="PF01494">
    <property type="entry name" value="FAD_binding_3"/>
    <property type="match status" value="1"/>
</dbReference>
<dbReference type="PANTHER" id="PTHR43476">
    <property type="entry name" value="3-(3-HYDROXY-PHENYL)PROPIONATE/3-HYDROXYCINNAMIC ACID HYDROXYLASE"/>
    <property type="match status" value="1"/>
</dbReference>
<evidence type="ECO:0000256" key="1">
    <source>
        <dbReference type="ARBA" id="ARBA00023002"/>
    </source>
</evidence>
<dbReference type="Gene3D" id="3.30.9.10">
    <property type="entry name" value="D-Amino Acid Oxidase, subunit A, domain 2"/>
    <property type="match status" value="1"/>
</dbReference>
<accession>A0A502GDB4</accession>
<protein>
    <submittedName>
        <fullName evidence="3">Bifunctional 3-(3-hydroxy-phenyl)propionate/3-hydroxycinnamic acid hydroxylase</fullName>
    </submittedName>
</protein>
<dbReference type="Proteomes" id="UP000317078">
    <property type="component" value="Unassembled WGS sequence"/>
</dbReference>
<keyword evidence="4" id="KW-1185">Reference proteome</keyword>
<keyword evidence="1" id="KW-0560">Oxidoreductase</keyword>
<dbReference type="GO" id="GO:0071949">
    <property type="term" value="F:FAD binding"/>
    <property type="evidence" value="ECO:0007669"/>
    <property type="project" value="InterPro"/>
</dbReference>
<dbReference type="InterPro" id="IPR002938">
    <property type="entry name" value="FAD-bd"/>
</dbReference>
<organism evidence="3 4">
    <name type="scientific">Muricoccus nepalensis</name>
    <dbReference type="NCBI Taxonomy" id="1854500"/>
    <lineage>
        <taxon>Bacteria</taxon>
        <taxon>Pseudomonadati</taxon>
        <taxon>Pseudomonadota</taxon>
        <taxon>Alphaproteobacteria</taxon>
        <taxon>Acetobacterales</taxon>
        <taxon>Roseomonadaceae</taxon>
        <taxon>Muricoccus</taxon>
    </lineage>
</organism>
<reference evidence="3 4" key="1">
    <citation type="journal article" date="2019" name="Environ. Microbiol.">
        <title>Species interactions and distinct microbial communities in high Arctic permafrost affected cryosols are associated with the CH4 and CO2 gas fluxes.</title>
        <authorList>
            <person name="Altshuler I."/>
            <person name="Hamel J."/>
            <person name="Turney S."/>
            <person name="Magnuson E."/>
            <person name="Levesque R."/>
            <person name="Greer C."/>
            <person name="Whyte L.G."/>
        </authorList>
    </citation>
    <scope>NUCLEOTIDE SEQUENCE [LARGE SCALE GENOMIC DNA]</scope>
    <source>
        <strain evidence="3 4">S9.3B</strain>
    </source>
</reference>
<gene>
    <name evidence="3" type="ORF">EAH89_05360</name>
</gene>
<feature type="domain" description="FAD-binding" evidence="2">
    <location>
        <begin position="13"/>
        <end position="353"/>
    </location>
</feature>
<dbReference type="SUPFAM" id="SSF51905">
    <property type="entry name" value="FAD/NAD(P)-binding domain"/>
    <property type="match status" value="1"/>
</dbReference>
<dbReference type="EMBL" id="RCZP01000003">
    <property type="protein sequence ID" value="TPG59854.1"/>
    <property type="molecule type" value="Genomic_DNA"/>
</dbReference>
<proteinExistence type="predicted"/>
<dbReference type="InterPro" id="IPR050631">
    <property type="entry name" value="PheA/TfdB_FAD_monoxygenase"/>
</dbReference>